<dbReference type="GO" id="GO:0016787">
    <property type="term" value="F:hydrolase activity"/>
    <property type="evidence" value="ECO:0007669"/>
    <property type="project" value="UniProtKB-KW"/>
</dbReference>
<dbReference type="EMBL" id="AVOT02020317">
    <property type="protein sequence ID" value="MBW0508420.1"/>
    <property type="molecule type" value="Genomic_DNA"/>
</dbReference>
<comment type="caution">
    <text evidence="16">The sequence shown here is derived from an EMBL/GenBank/DDBJ whole genome shotgun (WGS) entry which is preliminary data.</text>
</comment>
<evidence type="ECO:0000256" key="5">
    <source>
        <dbReference type="ARBA" id="ARBA00022759"/>
    </source>
</evidence>
<dbReference type="GO" id="GO:0003964">
    <property type="term" value="F:RNA-directed DNA polymerase activity"/>
    <property type="evidence" value="ECO:0007669"/>
    <property type="project" value="UniProtKB-KW"/>
</dbReference>
<keyword evidence="9" id="KW-0229">DNA integration</keyword>
<dbReference type="AlphaFoldDB" id="A0A9Q3HNX2"/>
<keyword evidence="11" id="KW-0808">Transferase</keyword>
<keyword evidence="5" id="KW-0255">Endonuclease</keyword>
<evidence type="ECO:0000256" key="8">
    <source>
        <dbReference type="ARBA" id="ARBA00022884"/>
    </source>
</evidence>
<keyword evidence="11" id="KW-0239">DNA-directed DNA polymerase</keyword>
<keyword evidence="7" id="KW-0460">Magnesium</keyword>
<sequence length="140" mass="16005">MNRGCYALNICDISSTYSECHILANKSDTDVQLQDTILHWQQLSSKRLKILQMDNGGEFNNNVLYRWLHNEGIHHKCSLPFFHQQNGVAKQYNRMVEDMGGTILLGSGLPKTFWGHAFMWAAYTNNLIPNLHTGNQVPVE</sequence>
<evidence type="ECO:0000256" key="12">
    <source>
        <dbReference type="ARBA" id="ARBA00023172"/>
    </source>
</evidence>
<evidence type="ECO:0000256" key="6">
    <source>
        <dbReference type="ARBA" id="ARBA00022801"/>
    </source>
</evidence>
<dbReference type="InterPro" id="IPR036397">
    <property type="entry name" value="RNaseH_sf"/>
</dbReference>
<dbReference type="GO" id="GO:0005634">
    <property type="term" value="C:nucleus"/>
    <property type="evidence" value="ECO:0007669"/>
    <property type="project" value="UniProtKB-ARBA"/>
</dbReference>
<keyword evidence="17" id="KW-1185">Reference proteome</keyword>
<evidence type="ECO:0000256" key="11">
    <source>
        <dbReference type="ARBA" id="ARBA00022932"/>
    </source>
</evidence>
<evidence type="ECO:0000256" key="1">
    <source>
        <dbReference type="ARBA" id="ARBA00022578"/>
    </source>
</evidence>
<evidence type="ECO:0000256" key="10">
    <source>
        <dbReference type="ARBA" id="ARBA00022918"/>
    </source>
</evidence>
<keyword evidence="10" id="KW-0695">RNA-directed DNA polymerase</keyword>
<evidence type="ECO:0000313" key="16">
    <source>
        <dbReference type="EMBL" id="MBW0508420.1"/>
    </source>
</evidence>
<dbReference type="GO" id="GO:0006310">
    <property type="term" value="P:DNA recombination"/>
    <property type="evidence" value="ECO:0007669"/>
    <property type="project" value="UniProtKB-KW"/>
</dbReference>
<dbReference type="PANTHER" id="PTHR42648">
    <property type="entry name" value="TRANSPOSASE, PUTATIVE-RELATED"/>
    <property type="match status" value="1"/>
</dbReference>
<dbReference type="GO" id="GO:0046872">
    <property type="term" value="F:metal ion binding"/>
    <property type="evidence" value="ECO:0007669"/>
    <property type="project" value="UniProtKB-KW"/>
</dbReference>
<protein>
    <recommendedName>
        <fullName evidence="15">Integrase catalytic domain-containing protein</fullName>
    </recommendedName>
</protein>
<evidence type="ECO:0000256" key="3">
    <source>
        <dbReference type="ARBA" id="ARBA00022722"/>
    </source>
</evidence>
<dbReference type="Gene3D" id="3.30.420.10">
    <property type="entry name" value="Ribonuclease H-like superfamily/Ribonuclease H"/>
    <property type="match status" value="1"/>
</dbReference>
<comment type="catalytic activity">
    <reaction evidence="14">
        <text>DNA(n) + a 2'-deoxyribonucleoside 5'-triphosphate = DNA(n+1) + diphosphate</text>
        <dbReference type="Rhea" id="RHEA:22508"/>
        <dbReference type="Rhea" id="RHEA-COMP:17339"/>
        <dbReference type="Rhea" id="RHEA-COMP:17340"/>
        <dbReference type="ChEBI" id="CHEBI:33019"/>
        <dbReference type="ChEBI" id="CHEBI:61560"/>
        <dbReference type="ChEBI" id="CHEBI:173112"/>
        <dbReference type="EC" id="2.7.7.7"/>
    </reaction>
</comment>
<dbReference type="GO" id="GO:0032196">
    <property type="term" value="P:transposition"/>
    <property type="evidence" value="ECO:0007669"/>
    <property type="project" value="UniProtKB-KW"/>
</dbReference>
<evidence type="ECO:0000256" key="14">
    <source>
        <dbReference type="ARBA" id="ARBA00049244"/>
    </source>
</evidence>
<evidence type="ECO:0000256" key="2">
    <source>
        <dbReference type="ARBA" id="ARBA00022695"/>
    </source>
</evidence>
<dbReference type="PANTHER" id="PTHR42648:SF11">
    <property type="entry name" value="TRANSPOSON TY4-P GAG-POL POLYPROTEIN"/>
    <property type="match status" value="1"/>
</dbReference>
<keyword evidence="1" id="KW-0815">Transposition</keyword>
<evidence type="ECO:0000256" key="13">
    <source>
        <dbReference type="ARBA" id="ARBA00048173"/>
    </source>
</evidence>
<dbReference type="GO" id="GO:0003723">
    <property type="term" value="F:RNA binding"/>
    <property type="evidence" value="ECO:0007669"/>
    <property type="project" value="UniProtKB-KW"/>
</dbReference>
<keyword evidence="8" id="KW-0694">RNA-binding</keyword>
<evidence type="ECO:0000259" key="15">
    <source>
        <dbReference type="PROSITE" id="PS50994"/>
    </source>
</evidence>
<dbReference type="Proteomes" id="UP000765509">
    <property type="component" value="Unassembled WGS sequence"/>
</dbReference>
<organism evidence="16 17">
    <name type="scientific">Austropuccinia psidii MF-1</name>
    <dbReference type="NCBI Taxonomy" id="1389203"/>
    <lineage>
        <taxon>Eukaryota</taxon>
        <taxon>Fungi</taxon>
        <taxon>Dikarya</taxon>
        <taxon>Basidiomycota</taxon>
        <taxon>Pucciniomycotina</taxon>
        <taxon>Pucciniomycetes</taxon>
        <taxon>Pucciniales</taxon>
        <taxon>Sphaerophragmiaceae</taxon>
        <taxon>Austropuccinia</taxon>
    </lineage>
</organism>
<dbReference type="GO" id="GO:0003887">
    <property type="term" value="F:DNA-directed DNA polymerase activity"/>
    <property type="evidence" value="ECO:0007669"/>
    <property type="project" value="UniProtKB-KW"/>
</dbReference>
<name>A0A9Q3HNX2_9BASI</name>
<evidence type="ECO:0000313" key="17">
    <source>
        <dbReference type="Proteomes" id="UP000765509"/>
    </source>
</evidence>
<comment type="catalytic activity">
    <reaction evidence="13">
        <text>DNA(n) + a 2'-deoxyribonucleoside 5'-triphosphate = DNA(n+1) + diphosphate</text>
        <dbReference type="Rhea" id="RHEA:22508"/>
        <dbReference type="Rhea" id="RHEA-COMP:17339"/>
        <dbReference type="Rhea" id="RHEA-COMP:17340"/>
        <dbReference type="ChEBI" id="CHEBI:33019"/>
        <dbReference type="ChEBI" id="CHEBI:61560"/>
        <dbReference type="ChEBI" id="CHEBI:173112"/>
        <dbReference type="EC" id="2.7.7.49"/>
    </reaction>
</comment>
<keyword evidence="6" id="KW-0378">Hydrolase</keyword>
<evidence type="ECO:0000256" key="7">
    <source>
        <dbReference type="ARBA" id="ARBA00022842"/>
    </source>
</evidence>
<dbReference type="OrthoDB" id="3243429at2759"/>
<evidence type="ECO:0000256" key="4">
    <source>
        <dbReference type="ARBA" id="ARBA00022723"/>
    </source>
</evidence>
<evidence type="ECO:0000256" key="9">
    <source>
        <dbReference type="ARBA" id="ARBA00022908"/>
    </source>
</evidence>
<dbReference type="GO" id="GO:0015074">
    <property type="term" value="P:DNA integration"/>
    <property type="evidence" value="ECO:0007669"/>
    <property type="project" value="UniProtKB-KW"/>
</dbReference>
<gene>
    <name evidence="16" type="ORF">O181_048135</name>
</gene>
<feature type="domain" description="Integrase catalytic" evidence="15">
    <location>
        <begin position="1"/>
        <end position="140"/>
    </location>
</feature>
<dbReference type="InterPro" id="IPR039537">
    <property type="entry name" value="Retrotran_Ty1/copia-like"/>
</dbReference>
<dbReference type="SUPFAM" id="SSF53098">
    <property type="entry name" value="Ribonuclease H-like"/>
    <property type="match status" value="1"/>
</dbReference>
<keyword evidence="4" id="KW-0479">Metal-binding</keyword>
<reference evidence="16" key="1">
    <citation type="submission" date="2021-03" db="EMBL/GenBank/DDBJ databases">
        <title>Draft genome sequence of rust myrtle Austropuccinia psidii MF-1, a brazilian biotype.</title>
        <authorList>
            <person name="Quecine M.C."/>
            <person name="Pachon D.M.R."/>
            <person name="Bonatelli M.L."/>
            <person name="Correr F.H."/>
            <person name="Franceschini L.M."/>
            <person name="Leite T.F."/>
            <person name="Margarido G.R.A."/>
            <person name="Almeida C.A."/>
            <person name="Ferrarezi J.A."/>
            <person name="Labate C.A."/>
        </authorList>
    </citation>
    <scope>NUCLEOTIDE SEQUENCE</scope>
    <source>
        <strain evidence="16">MF-1</strain>
    </source>
</reference>
<dbReference type="InterPro" id="IPR012337">
    <property type="entry name" value="RNaseH-like_sf"/>
</dbReference>
<accession>A0A9Q3HNX2</accession>
<keyword evidence="3" id="KW-0540">Nuclease</keyword>
<keyword evidence="2" id="KW-0548">Nucleotidyltransferase</keyword>
<keyword evidence="12" id="KW-0233">DNA recombination</keyword>
<dbReference type="PROSITE" id="PS50994">
    <property type="entry name" value="INTEGRASE"/>
    <property type="match status" value="1"/>
</dbReference>
<proteinExistence type="predicted"/>
<dbReference type="GO" id="GO:0004519">
    <property type="term" value="F:endonuclease activity"/>
    <property type="evidence" value="ECO:0007669"/>
    <property type="project" value="UniProtKB-KW"/>
</dbReference>
<dbReference type="InterPro" id="IPR001584">
    <property type="entry name" value="Integrase_cat-core"/>
</dbReference>